<keyword evidence="1" id="KW-1133">Transmembrane helix</keyword>
<accession>A0ABR4CBG7</accession>
<protein>
    <submittedName>
        <fullName evidence="2">Uncharacterized protein</fullName>
    </submittedName>
</protein>
<dbReference type="EMBL" id="JAZHXI010000010">
    <property type="protein sequence ID" value="KAL2066872.1"/>
    <property type="molecule type" value="Genomic_DNA"/>
</dbReference>
<feature type="transmembrane region" description="Helical" evidence="1">
    <location>
        <begin position="168"/>
        <end position="188"/>
    </location>
</feature>
<feature type="transmembrane region" description="Helical" evidence="1">
    <location>
        <begin position="623"/>
        <end position="644"/>
    </location>
</feature>
<keyword evidence="1" id="KW-0472">Membrane</keyword>
<dbReference type="Proteomes" id="UP001595075">
    <property type="component" value="Unassembled WGS sequence"/>
</dbReference>
<proteinExistence type="predicted"/>
<feature type="transmembrane region" description="Helical" evidence="1">
    <location>
        <begin position="486"/>
        <end position="504"/>
    </location>
</feature>
<evidence type="ECO:0000313" key="3">
    <source>
        <dbReference type="Proteomes" id="UP001595075"/>
    </source>
</evidence>
<comment type="caution">
    <text evidence="2">The sequence shown here is derived from an EMBL/GenBank/DDBJ whole genome shotgun (WGS) entry which is preliminary data.</text>
</comment>
<name>A0ABR4CBG7_9HELO</name>
<feature type="transmembrane region" description="Helical" evidence="1">
    <location>
        <begin position="194"/>
        <end position="212"/>
    </location>
</feature>
<feature type="transmembrane region" description="Helical" evidence="1">
    <location>
        <begin position="447"/>
        <end position="474"/>
    </location>
</feature>
<keyword evidence="3" id="KW-1185">Reference proteome</keyword>
<gene>
    <name evidence="2" type="ORF">VTL71DRAFT_1296</name>
</gene>
<evidence type="ECO:0000313" key="2">
    <source>
        <dbReference type="EMBL" id="KAL2066872.1"/>
    </source>
</evidence>
<keyword evidence="1" id="KW-0812">Transmembrane</keyword>
<sequence length="661" mass="74011">MDGELRRHEFASRAGMASATGMCYIDPKVFTMELASSLSRVAGVCHPNSTTSVLPAEETQSPVEWQVLVFAILALAINSIAQPSGYIEPSIPKRFRLYLCSSPIVCMCDAVAMLLQLVATMIYLWIPLSTAFIVVVYGRCENMIQNLGIDGEEDQEDKSYLSFVWPRWLFFAVGVLPASIKLASLSGIPWTKMFGMMFLSSFLVIELFNLIAHNVLRSRLSIDDHPLKSLRTMDLGTSGQWEMPIHLAISLFLPEFSSVSTSLFLSQQPVGRKGTLGEDAAGKQFARALQLIATVSFGLALVAHLGLLVWAAESVWLTANITIRAKSACEIPGNLAVLFLDLATDILKVMEESLKIAHLQNALASAAWLPTIPIPDITGLNSTLLSIQTSIREGSCHLELQSALRLLRFIQASTFPASETSHQLSEVLVNLEDKASTYCGEPPLLKIFSILLSIMLMLLTPPAVALEFLVFLGWASPRWRLVAGKLWVWIFFGTGVRLLLPDHYQQKPEGFSKYKLRAFVCVWILDYFFAWHFIFQRAFKWQPWIGRVLLVLWHPPEDKVKVQPEPLAGRVMNFDESENLEMEPLVELDVTEVDVSESINDLEFGPTAEPETKKKVDNFELTVEPFALCFFVTNLLVFVLWYAYEYDQTGTINPSWTHVFG</sequence>
<organism evidence="2 3">
    <name type="scientific">Oculimacula yallundae</name>
    <dbReference type="NCBI Taxonomy" id="86028"/>
    <lineage>
        <taxon>Eukaryota</taxon>
        <taxon>Fungi</taxon>
        <taxon>Dikarya</taxon>
        <taxon>Ascomycota</taxon>
        <taxon>Pezizomycotina</taxon>
        <taxon>Leotiomycetes</taxon>
        <taxon>Helotiales</taxon>
        <taxon>Ploettnerulaceae</taxon>
        <taxon>Oculimacula</taxon>
    </lineage>
</organism>
<reference evidence="2 3" key="1">
    <citation type="journal article" date="2024" name="Commun. Biol.">
        <title>Comparative genomic analysis of thermophilic fungi reveals convergent evolutionary adaptations and gene losses.</title>
        <authorList>
            <person name="Steindorff A.S."/>
            <person name="Aguilar-Pontes M.V."/>
            <person name="Robinson A.J."/>
            <person name="Andreopoulos B."/>
            <person name="LaButti K."/>
            <person name="Kuo A."/>
            <person name="Mondo S."/>
            <person name="Riley R."/>
            <person name="Otillar R."/>
            <person name="Haridas S."/>
            <person name="Lipzen A."/>
            <person name="Grimwood J."/>
            <person name="Schmutz J."/>
            <person name="Clum A."/>
            <person name="Reid I.D."/>
            <person name="Moisan M.C."/>
            <person name="Butler G."/>
            <person name="Nguyen T.T.M."/>
            <person name="Dewar K."/>
            <person name="Conant G."/>
            <person name="Drula E."/>
            <person name="Henrissat B."/>
            <person name="Hansel C."/>
            <person name="Singer S."/>
            <person name="Hutchinson M.I."/>
            <person name="de Vries R.P."/>
            <person name="Natvig D.O."/>
            <person name="Powell A.J."/>
            <person name="Tsang A."/>
            <person name="Grigoriev I.V."/>
        </authorList>
    </citation>
    <scope>NUCLEOTIDE SEQUENCE [LARGE SCALE GENOMIC DNA]</scope>
    <source>
        <strain evidence="2 3">CBS 494.80</strain>
    </source>
</reference>
<evidence type="ECO:0000256" key="1">
    <source>
        <dbReference type="SAM" id="Phobius"/>
    </source>
</evidence>
<feature type="transmembrane region" description="Helical" evidence="1">
    <location>
        <begin position="291"/>
        <end position="312"/>
    </location>
</feature>
<feature type="transmembrane region" description="Helical" evidence="1">
    <location>
        <begin position="121"/>
        <end position="138"/>
    </location>
</feature>
<feature type="transmembrane region" description="Helical" evidence="1">
    <location>
        <begin position="516"/>
        <end position="535"/>
    </location>
</feature>